<reference evidence="7" key="3">
    <citation type="submission" date="2021-06" db="EMBL/GenBank/DDBJ databases">
        <title>Interrogation of the integrated mobile genetic elements in gut-associated Bacteroides with a consensus prediction approach.</title>
        <authorList>
            <person name="Campbell D.E."/>
            <person name="Leigh J.R."/>
            <person name="Kim T."/>
            <person name="England W."/>
            <person name="Whitaker R.J."/>
            <person name="Degnan P.H."/>
        </authorList>
    </citation>
    <scope>NUCLEOTIDE SEQUENCE</scope>
    <source>
        <strain evidence="7">VPI-BTDOT2</strain>
    </source>
</reference>
<evidence type="ECO:0000313" key="8">
    <source>
        <dbReference type="Proteomes" id="UP000436825"/>
    </source>
</evidence>
<dbReference type="InterPro" id="IPR050834">
    <property type="entry name" value="Glycosyltransf_2"/>
</dbReference>
<evidence type="ECO:0000259" key="4">
    <source>
        <dbReference type="Pfam" id="PF00535"/>
    </source>
</evidence>
<feature type="domain" description="Glycosyltransferase 2-like" evidence="4">
    <location>
        <begin position="7"/>
        <end position="165"/>
    </location>
</feature>
<accession>A0A679H9D4</accession>
<reference evidence="6 8" key="1">
    <citation type="journal article" date="2019" name="Nat. Med.">
        <title>A library of human gut bacterial isolates paired with longitudinal multiomics data enables mechanistic microbiome research.</title>
        <authorList>
            <person name="Poyet M."/>
            <person name="Groussin M."/>
            <person name="Gibbons S.M."/>
            <person name="Avila-Pacheco J."/>
            <person name="Jiang X."/>
            <person name="Kearney S.M."/>
            <person name="Perrotta A.R."/>
            <person name="Berdy B."/>
            <person name="Zhao S."/>
            <person name="Lieberman T.D."/>
            <person name="Swanson P.K."/>
            <person name="Smith M."/>
            <person name="Roesemann S."/>
            <person name="Alexander J.E."/>
            <person name="Rich S.A."/>
            <person name="Livny J."/>
            <person name="Vlamakis H."/>
            <person name="Clish C."/>
            <person name="Bullock K."/>
            <person name="Deik A."/>
            <person name="Scott J."/>
            <person name="Pierce K.A."/>
            <person name="Xavier R.J."/>
            <person name="Alm E.J."/>
        </authorList>
    </citation>
    <scope>NUCLEOTIDE SEQUENCE [LARGE SCALE GENOMIC DNA]</scope>
    <source>
        <strain evidence="6 8">BIOML-A160</strain>
    </source>
</reference>
<dbReference type="Proteomes" id="UP001156216">
    <property type="component" value="Chromosome"/>
</dbReference>
<dbReference type="EC" id="2.4.-.-" evidence="7"/>
<evidence type="ECO:0000313" key="6">
    <source>
        <dbReference type="EMBL" id="KAB4449976.1"/>
    </source>
</evidence>
<dbReference type="SUPFAM" id="SSF53448">
    <property type="entry name" value="Nucleotide-diphospho-sugar transferases"/>
    <property type="match status" value="1"/>
</dbReference>
<reference evidence="5 9" key="2">
    <citation type="submission" date="2020-02" db="EMBL/GenBank/DDBJ databases">
        <title>Whole-genome sequencing and comparative analysis of the genomes of Bacteroides thetaiotaomicron and Escherichia coli isolated from a healthy resident in Vietnam.</title>
        <authorList>
            <person name="Mohsin M."/>
            <person name="Tanaka K."/>
            <person name="Kawahara R."/>
            <person name="Kondo S."/>
            <person name="Noguchi H."/>
            <person name="Motooka D."/>
            <person name="Nakamura S."/>
            <person name="Khong D.T."/>
            <person name="Nguyen T.N."/>
            <person name="Tran H.T."/>
            <person name="Yamamoto Y."/>
        </authorList>
    </citation>
    <scope>NUCLEOTIDE SEQUENCE [LARGE SCALE GENOMIC DNA]</scope>
    <source>
        <strain evidence="5 9">F9-2</strain>
    </source>
</reference>
<proteinExistence type="inferred from homology"/>
<evidence type="ECO:0000256" key="2">
    <source>
        <dbReference type="ARBA" id="ARBA00022676"/>
    </source>
</evidence>
<evidence type="ECO:0000313" key="7">
    <source>
        <dbReference type="EMBL" id="UYU72269.1"/>
    </source>
</evidence>
<sequence length="278" mass="31798">MGNPLVSVVMATFNEPVEYIKASITSILGQTYSNLELIIADDSTNKETIAAIDHFRMKDNRVIIIRDEKRMGFVCALNKGLRLAKGEYIARMDGDDISDANRFYIQTDYLCSHKEIDILGGSMDIVDHNGKLVSHRSYPLKGFRLILWTILRNPLGHPTVMFRRKLVDSGFYYDESFLKAEDLEFWLRLRKAGFKIANIPQKLLNFRIVGDQAIKRTGDNLRFNYKARVKHLSVKYFVFDLLSIAIVKLYCVMPRKIISVAYSLENSSDAQTGEARAL</sequence>
<dbReference type="InterPro" id="IPR001173">
    <property type="entry name" value="Glyco_trans_2-like"/>
</dbReference>
<dbReference type="Pfam" id="PF00535">
    <property type="entry name" value="Glycos_transf_2"/>
    <property type="match status" value="1"/>
</dbReference>
<evidence type="ECO:0000313" key="9">
    <source>
        <dbReference type="Proteomes" id="UP000500882"/>
    </source>
</evidence>
<name>A0A679H9D4_BACT4</name>
<dbReference type="RefSeq" id="WP_090615861.1">
    <property type="nucleotide sequence ID" value="NZ_AP022660.1"/>
</dbReference>
<dbReference type="PANTHER" id="PTHR43685">
    <property type="entry name" value="GLYCOSYLTRANSFERASE"/>
    <property type="match status" value="1"/>
</dbReference>
<dbReference type="Proteomes" id="UP000500882">
    <property type="component" value="Chromosome"/>
</dbReference>
<evidence type="ECO:0000313" key="5">
    <source>
        <dbReference type="EMBL" id="BCA51119.1"/>
    </source>
</evidence>
<dbReference type="InterPro" id="IPR029044">
    <property type="entry name" value="Nucleotide-diphossugar_trans"/>
</dbReference>
<evidence type="ECO:0000256" key="3">
    <source>
        <dbReference type="ARBA" id="ARBA00022679"/>
    </source>
</evidence>
<gene>
    <name evidence="5" type="ORF">BatF92_30610</name>
    <name evidence="6" type="ORF">GAN75_26870</name>
    <name evidence="7" type="ORF">KQP59_03930</name>
</gene>
<keyword evidence="3 6" id="KW-0808">Transferase</keyword>
<keyword evidence="2 7" id="KW-0328">Glycosyltransferase</keyword>
<protein>
    <submittedName>
        <fullName evidence="6">Glycosyltransferase</fullName>
        <ecNumber evidence="7">2.4.-.-</ecNumber>
    </submittedName>
</protein>
<dbReference type="EMBL" id="CP083681">
    <property type="protein sequence ID" value="UYU72269.1"/>
    <property type="molecule type" value="Genomic_DNA"/>
</dbReference>
<dbReference type="PANTHER" id="PTHR43685:SF5">
    <property type="entry name" value="GLYCOSYLTRANSFERASE EPSE-RELATED"/>
    <property type="match status" value="1"/>
</dbReference>
<dbReference type="GO" id="GO:0016757">
    <property type="term" value="F:glycosyltransferase activity"/>
    <property type="evidence" value="ECO:0007669"/>
    <property type="project" value="UniProtKB-KW"/>
</dbReference>
<dbReference type="Proteomes" id="UP000436825">
    <property type="component" value="Unassembled WGS sequence"/>
</dbReference>
<dbReference type="Gene3D" id="3.90.550.10">
    <property type="entry name" value="Spore Coat Polysaccharide Biosynthesis Protein SpsA, Chain A"/>
    <property type="match status" value="1"/>
</dbReference>
<comment type="similarity">
    <text evidence="1">Belongs to the glycosyltransferase 2 family.</text>
</comment>
<organism evidence="5 9">
    <name type="scientific">Bacteroides thetaiotaomicron</name>
    <dbReference type="NCBI Taxonomy" id="818"/>
    <lineage>
        <taxon>Bacteria</taxon>
        <taxon>Pseudomonadati</taxon>
        <taxon>Bacteroidota</taxon>
        <taxon>Bacteroidia</taxon>
        <taxon>Bacteroidales</taxon>
        <taxon>Bacteroidaceae</taxon>
        <taxon>Bacteroides</taxon>
    </lineage>
</organism>
<dbReference type="AlphaFoldDB" id="A0A679H9D4"/>
<dbReference type="EMBL" id="WCRW01000037">
    <property type="protein sequence ID" value="KAB4449976.1"/>
    <property type="molecule type" value="Genomic_DNA"/>
</dbReference>
<dbReference type="EMBL" id="AP022660">
    <property type="protein sequence ID" value="BCA51119.1"/>
    <property type="molecule type" value="Genomic_DNA"/>
</dbReference>
<evidence type="ECO:0000256" key="1">
    <source>
        <dbReference type="ARBA" id="ARBA00006739"/>
    </source>
</evidence>